<dbReference type="GO" id="GO:0008843">
    <property type="term" value="F:endochitinase activity"/>
    <property type="evidence" value="ECO:0007669"/>
    <property type="project" value="UniProtKB-EC"/>
</dbReference>
<accession>A0A1H0CVR0</accession>
<dbReference type="PROSITE" id="PS01095">
    <property type="entry name" value="GH18_1"/>
    <property type="match status" value="1"/>
</dbReference>
<dbReference type="PROSITE" id="PS51910">
    <property type="entry name" value="GH18_2"/>
    <property type="match status" value="1"/>
</dbReference>
<evidence type="ECO:0000256" key="1">
    <source>
        <dbReference type="ARBA" id="ARBA00000822"/>
    </source>
</evidence>
<dbReference type="InterPro" id="IPR029070">
    <property type="entry name" value="Chitinase_insertion_sf"/>
</dbReference>
<dbReference type="RefSeq" id="WP_245723908.1">
    <property type="nucleotide sequence ID" value="NZ_FNGY01000008.1"/>
</dbReference>
<comment type="similarity">
    <text evidence="7">Belongs to the glycosyl hydrolase 18 family.</text>
</comment>
<evidence type="ECO:0000256" key="5">
    <source>
        <dbReference type="ARBA" id="ARBA00023295"/>
    </source>
</evidence>
<evidence type="ECO:0000256" key="3">
    <source>
        <dbReference type="ARBA" id="ARBA00022801"/>
    </source>
</evidence>
<evidence type="ECO:0000259" key="8">
    <source>
        <dbReference type="PROSITE" id="PS51910"/>
    </source>
</evidence>
<dbReference type="SUPFAM" id="SSF51445">
    <property type="entry name" value="(Trans)glycosidases"/>
    <property type="match status" value="1"/>
</dbReference>
<organism evidence="9 10">
    <name type="scientific">Pedobacter steynii</name>
    <dbReference type="NCBI Taxonomy" id="430522"/>
    <lineage>
        <taxon>Bacteria</taxon>
        <taxon>Pseudomonadati</taxon>
        <taxon>Bacteroidota</taxon>
        <taxon>Sphingobacteriia</taxon>
        <taxon>Sphingobacteriales</taxon>
        <taxon>Sphingobacteriaceae</taxon>
        <taxon>Pedobacter</taxon>
    </lineage>
</organism>
<evidence type="ECO:0000256" key="7">
    <source>
        <dbReference type="RuleBase" id="RU004453"/>
    </source>
</evidence>
<dbReference type="SMART" id="SM00636">
    <property type="entry name" value="Glyco_18"/>
    <property type="match status" value="1"/>
</dbReference>
<gene>
    <name evidence="9" type="ORF">SAMN05421820_108234</name>
</gene>
<keyword evidence="5 6" id="KW-0326">Glycosidase</keyword>
<comment type="catalytic activity">
    <reaction evidence="1">
        <text>Random endo-hydrolysis of N-acetyl-beta-D-glucosaminide (1-&gt;4)-beta-linkages in chitin and chitodextrins.</text>
        <dbReference type="EC" id="3.2.1.14"/>
    </reaction>
</comment>
<proteinExistence type="inferred from homology"/>
<dbReference type="GO" id="GO:0005975">
    <property type="term" value="P:carbohydrate metabolic process"/>
    <property type="evidence" value="ECO:0007669"/>
    <property type="project" value="InterPro"/>
</dbReference>
<dbReference type="GO" id="GO:0006032">
    <property type="term" value="P:chitin catabolic process"/>
    <property type="evidence" value="ECO:0007669"/>
    <property type="project" value="UniProtKB-KW"/>
</dbReference>
<dbReference type="CDD" id="cd06548">
    <property type="entry name" value="GH18_chitinase"/>
    <property type="match status" value="1"/>
</dbReference>
<dbReference type="PANTHER" id="PTHR11177:SF317">
    <property type="entry name" value="CHITINASE 12-RELATED"/>
    <property type="match status" value="1"/>
</dbReference>
<keyword evidence="3 6" id="KW-0378">Hydrolase</keyword>
<dbReference type="STRING" id="430522.BFS30_23010"/>
<dbReference type="EC" id="3.2.1.14" evidence="2"/>
<dbReference type="Pfam" id="PF00704">
    <property type="entry name" value="Glyco_hydro_18"/>
    <property type="match status" value="1"/>
</dbReference>
<evidence type="ECO:0000256" key="6">
    <source>
        <dbReference type="RuleBase" id="RU000489"/>
    </source>
</evidence>
<dbReference type="Gene3D" id="3.20.20.80">
    <property type="entry name" value="Glycosidases"/>
    <property type="match status" value="2"/>
</dbReference>
<evidence type="ECO:0000256" key="2">
    <source>
        <dbReference type="ARBA" id="ARBA00012729"/>
    </source>
</evidence>
<keyword evidence="4" id="KW-0119">Carbohydrate metabolism</keyword>
<dbReference type="Proteomes" id="UP000183200">
    <property type="component" value="Unassembled WGS sequence"/>
</dbReference>
<feature type="domain" description="GH18" evidence="8">
    <location>
        <begin position="26"/>
        <end position="370"/>
    </location>
</feature>
<dbReference type="InterPro" id="IPR017853">
    <property type="entry name" value="GH"/>
</dbReference>
<dbReference type="InterPro" id="IPR011583">
    <property type="entry name" value="Chitinase_II/V-like_cat"/>
</dbReference>
<dbReference type="AlphaFoldDB" id="A0A1H0CVR0"/>
<keyword evidence="4" id="KW-0146">Chitin degradation</keyword>
<reference evidence="10" key="1">
    <citation type="submission" date="2016-10" db="EMBL/GenBank/DDBJ databases">
        <authorList>
            <person name="Varghese N."/>
            <person name="Submissions S."/>
        </authorList>
    </citation>
    <scope>NUCLEOTIDE SEQUENCE [LARGE SCALE GENOMIC DNA]</scope>
    <source>
        <strain evidence="10">DSM 19110</strain>
    </source>
</reference>
<keyword evidence="4" id="KW-0624">Polysaccharide degradation</keyword>
<evidence type="ECO:0000256" key="4">
    <source>
        <dbReference type="ARBA" id="ARBA00023024"/>
    </source>
</evidence>
<keyword evidence="10" id="KW-1185">Reference proteome</keyword>
<evidence type="ECO:0000313" key="10">
    <source>
        <dbReference type="Proteomes" id="UP000183200"/>
    </source>
</evidence>
<dbReference type="InterPro" id="IPR001579">
    <property type="entry name" value="Glyco_hydro_18_chit_AS"/>
</dbReference>
<dbReference type="InterPro" id="IPR050314">
    <property type="entry name" value="Glycosyl_Hydrlase_18"/>
</dbReference>
<dbReference type="EMBL" id="FNGY01000008">
    <property type="protein sequence ID" value="SDN61970.1"/>
    <property type="molecule type" value="Genomic_DNA"/>
</dbReference>
<dbReference type="GO" id="GO:0008061">
    <property type="term" value="F:chitin binding"/>
    <property type="evidence" value="ECO:0007669"/>
    <property type="project" value="InterPro"/>
</dbReference>
<evidence type="ECO:0000313" key="9">
    <source>
        <dbReference type="EMBL" id="SDN61970.1"/>
    </source>
</evidence>
<dbReference type="Gene3D" id="3.10.50.10">
    <property type="match status" value="1"/>
</dbReference>
<protein>
    <recommendedName>
        <fullName evidence="2">chitinase</fullName>
        <ecNumber evidence="2">3.2.1.14</ecNumber>
    </recommendedName>
</protein>
<name>A0A1H0CVR0_9SPHI</name>
<dbReference type="InterPro" id="IPR001223">
    <property type="entry name" value="Glyco_hydro18_cat"/>
</dbReference>
<dbReference type="SUPFAM" id="SSF54556">
    <property type="entry name" value="Chitinase insertion domain"/>
    <property type="match status" value="1"/>
</dbReference>
<sequence>MKMKRTLVLFLLVILFGAMKKETPQKVVIGYVGGFRGLVNTDLIAAKKLTHINYAFVDVQRNRAFLTNEKTDTVNFRKLLQLKKKNPALKILISIGGWAWSENFSDAMLTDTSRAAFALSAVDIIRKHHLDGVDIDWEYPAQPGEAGNVVRPEDKQNFTLMFEALRKELDVLEKESGMKKLLTTAVGGFPDFLKHTEMDKAAAYLDYINLMTYDFYSGKIAGHHTNLYPSKLYPTENSADKAISAYIAAGVPASKLVMGIAFYGRNSKVAAGSTTGLGAGYVTGEFGSGFSKIKDSLINKKGFKEFKDQDAKASYLFNADSNTLITYDDEWSVREKCKYVTNQGMAGVMFWEYASDPKEYLLNEIAKSLR</sequence>
<dbReference type="PANTHER" id="PTHR11177">
    <property type="entry name" value="CHITINASE"/>
    <property type="match status" value="1"/>
</dbReference>